<dbReference type="EMBL" id="JACHVY010000005">
    <property type="protein sequence ID" value="MBB2903204.1"/>
    <property type="molecule type" value="Genomic_DNA"/>
</dbReference>
<gene>
    <name evidence="1" type="ORF">FHR75_004046</name>
</gene>
<dbReference type="AlphaFoldDB" id="A0A7W4TQJ6"/>
<comment type="caution">
    <text evidence="1">The sequence shown here is derived from an EMBL/GenBank/DDBJ whole genome shotgun (WGS) entry which is preliminary data.</text>
</comment>
<reference evidence="1 2" key="2">
    <citation type="submission" date="2020-08" db="EMBL/GenBank/DDBJ databases">
        <authorList>
            <person name="Partida-Martinez L."/>
            <person name="Huntemann M."/>
            <person name="Clum A."/>
            <person name="Wang J."/>
            <person name="Palaniappan K."/>
            <person name="Ritter S."/>
            <person name="Chen I.-M."/>
            <person name="Stamatis D."/>
            <person name="Reddy T."/>
            <person name="O'Malley R."/>
            <person name="Daum C."/>
            <person name="Shapiro N."/>
            <person name="Ivanova N."/>
            <person name="Kyrpides N."/>
            <person name="Woyke T."/>
        </authorList>
    </citation>
    <scope>NUCLEOTIDE SEQUENCE [LARGE SCALE GENOMIC DNA]</scope>
    <source>
        <strain evidence="1 2">AS2.23</strain>
    </source>
</reference>
<accession>A0A7W4TQJ6</accession>
<sequence length="83" mass="9046">MTAMERVPAARATLSALRKSTSARRTPRMVSAWPKMKAKAMESTTVPASCWIGDAPMTTATKAEAQGRIGLRFYSELKAISTR</sequence>
<proteinExistence type="predicted"/>
<evidence type="ECO:0000313" key="2">
    <source>
        <dbReference type="Proteomes" id="UP000533269"/>
    </source>
</evidence>
<protein>
    <submittedName>
        <fullName evidence="1">Uncharacterized protein</fullName>
    </submittedName>
</protein>
<name>A0A7W4TQJ6_KINRA</name>
<evidence type="ECO:0000313" key="1">
    <source>
        <dbReference type="EMBL" id="MBB2903204.1"/>
    </source>
</evidence>
<organism evidence="1 2">
    <name type="scientific">Kineococcus radiotolerans</name>
    <dbReference type="NCBI Taxonomy" id="131568"/>
    <lineage>
        <taxon>Bacteria</taxon>
        <taxon>Bacillati</taxon>
        <taxon>Actinomycetota</taxon>
        <taxon>Actinomycetes</taxon>
        <taxon>Kineosporiales</taxon>
        <taxon>Kineosporiaceae</taxon>
        <taxon>Kineococcus</taxon>
    </lineage>
</organism>
<dbReference type="Proteomes" id="UP000533269">
    <property type="component" value="Unassembled WGS sequence"/>
</dbReference>
<reference evidence="1 2" key="1">
    <citation type="submission" date="2020-08" db="EMBL/GenBank/DDBJ databases">
        <title>The Agave Microbiome: Exploring the role of microbial communities in plant adaptations to desert environments.</title>
        <authorList>
            <person name="Partida-Martinez L.P."/>
        </authorList>
    </citation>
    <scope>NUCLEOTIDE SEQUENCE [LARGE SCALE GENOMIC DNA]</scope>
    <source>
        <strain evidence="1 2">AS2.23</strain>
    </source>
</reference>